<reference evidence="2 3" key="1">
    <citation type="submission" date="2016-02" db="EMBL/GenBank/DDBJ databases">
        <title>Genome analysis of coral dinoflagellate symbionts highlights evolutionary adaptations to a symbiotic lifestyle.</title>
        <authorList>
            <person name="Aranda M."/>
            <person name="Li Y."/>
            <person name="Liew Y.J."/>
            <person name="Baumgarten S."/>
            <person name="Simakov O."/>
            <person name="Wilson M."/>
            <person name="Piel J."/>
            <person name="Ashoor H."/>
            <person name="Bougouffa S."/>
            <person name="Bajic V.B."/>
            <person name="Ryu T."/>
            <person name="Ravasi T."/>
            <person name="Bayer T."/>
            <person name="Micklem G."/>
            <person name="Kim H."/>
            <person name="Bhak J."/>
            <person name="Lajeunesse T.C."/>
            <person name="Voolstra C.R."/>
        </authorList>
    </citation>
    <scope>NUCLEOTIDE SEQUENCE [LARGE SCALE GENOMIC DNA]</scope>
    <source>
        <strain evidence="2 3">CCMP2467</strain>
    </source>
</reference>
<evidence type="ECO:0000256" key="1">
    <source>
        <dbReference type="SAM" id="MobiDB-lite"/>
    </source>
</evidence>
<protein>
    <submittedName>
        <fullName evidence="2">Uncharacterized protein</fullName>
    </submittedName>
</protein>
<name>A0A1Q9CXJ0_SYMMI</name>
<proteinExistence type="predicted"/>
<evidence type="ECO:0000313" key="3">
    <source>
        <dbReference type="Proteomes" id="UP000186817"/>
    </source>
</evidence>
<feature type="region of interest" description="Disordered" evidence="1">
    <location>
        <begin position="1"/>
        <end position="38"/>
    </location>
</feature>
<dbReference type="EMBL" id="LSRX01000851">
    <property type="protein sequence ID" value="OLP87631.1"/>
    <property type="molecule type" value="Genomic_DNA"/>
</dbReference>
<dbReference type="AlphaFoldDB" id="A0A1Q9CXJ0"/>
<sequence length="677" mass="76580">MVDEQGAKRSPRGSKYAKMSSTVSDGRGNDLGNSRLPHEAAAAKGEYIVQFVRAADNSDTPISMDASKAVDGEEDKEVAAKPQLLEESVGTSFLVEASEYGSKDDSVQLQTSAAEKYRTLTVVAFNARTTGVDGVAGILQSDPDLYVRVLSSLLHPIRNQKDIRVEYECLGDLLMEVVFSPDTDSDVDPVKILAWENKEEGTIARSSGLQIGDELLEIELLDDREKDSSGTVKKAVSQAEDIATLLPTWKEIADSGRRSLQEGDYAELKDAILSRTFLFRAKCDMALSLMSAGLNLLYDDFIPSALELHQHFSPAPDSILFTYFPGREYAELREELVIAQLEVLTSLWRNLPRIVKEDMPETIRKLFRPDIELELMKDGASWLQKVLVLMRRWESGREVNQSMPEPAEPLVNFFAAFKPSYEETQARELSMLWITRAWHGQLIQQQRVQSLIADISRHYEAAEYFWEHKAKTGGGWVKEALDRAEDAQRKLEEAVKKEFVKSKLRPENLMLKEDCKIGISNVPKGKCLIWTLTSPDFPKIHDELPKLYKGKEVRLLFSGRYFDTQHEEAQQALDSLQHYISLARPAGEAFPAVKQILHERSETLHKSQLFKKDQEAKRASAEGKLLLKEKELQETMRVAERRLTEVEREKQIIAKKNQELEEAKASRSPHDGEAMRP</sequence>
<feature type="region of interest" description="Disordered" evidence="1">
    <location>
        <begin position="649"/>
        <end position="677"/>
    </location>
</feature>
<dbReference type="Proteomes" id="UP000186817">
    <property type="component" value="Unassembled WGS sequence"/>
</dbReference>
<keyword evidence="3" id="KW-1185">Reference proteome</keyword>
<gene>
    <name evidence="2" type="ORF">AK812_SmicGene31124</name>
</gene>
<evidence type="ECO:0000313" key="2">
    <source>
        <dbReference type="EMBL" id="OLP87631.1"/>
    </source>
</evidence>
<comment type="caution">
    <text evidence="2">The sequence shown here is derived from an EMBL/GenBank/DDBJ whole genome shotgun (WGS) entry which is preliminary data.</text>
</comment>
<dbReference type="OrthoDB" id="425667at2759"/>
<organism evidence="2 3">
    <name type="scientific">Symbiodinium microadriaticum</name>
    <name type="common">Dinoflagellate</name>
    <name type="synonym">Zooxanthella microadriatica</name>
    <dbReference type="NCBI Taxonomy" id="2951"/>
    <lineage>
        <taxon>Eukaryota</taxon>
        <taxon>Sar</taxon>
        <taxon>Alveolata</taxon>
        <taxon>Dinophyceae</taxon>
        <taxon>Suessiales</taxon>
        <taxon>Symbiodiniaceae</taxon>
        <taxon>Symbiodinium</taxon>
    </lineage>
</organism>
<accession>A0A1Q9CXJ0</accession>